<dbReference type="AlphaFoldDB" id="A0A9Q1ERN0"/>
<comment type="caution">
    <text evidence="1">The sequence shown here is derived from an EMBL/GenBank/DDBJ whole genome shotgun (WGS) entry which is preliminary data.</text>
</comment>
<accession>A0A9Q1ERN0</accession>
<proteinExistence type="predicted"/>
<keyword evidence="2" id="KW-1185">Reference proteome</keyword>
<reference evidence="1" key="1">
    <citation type="journal article" date="2023" name="Science">
        <title>Genome structures resolve the early diversification of teleost fishes.</title>
        <authorList>
            <person name="Parey E."/>
            <person name="Louis A."/>
            <person name="Montfort J."/>
            <person name="Bouchez O."/>
            <person name="Roques C."/>
            <person name="Iampietro C."/>
            <person name="Lluch J."/>
            <person name="Castinel A."/>
            <person name="Donnadieu C."/>
            <person name="Desvignes T."/>
            <person name="Floi Bucao C."/>
            <person name="Jouanno E."/>
            <person name="Wen M."/>
            <person name="Mejri S."/>
            <person name="Dirks R."/>
            <person name="Jansen H."/>
            <person name="Henkel C."/>
            <person name="Chen W.J."/>
            <person name="Zahm M."/>
            <person name="Cabau C."/>
            <person name="Klopp C."/>
            <person name="Thompson A.W."/>
            <person name="Robinson-Rechavi M."/>
            <person name="Braasch I."/>
            <person name="Lecointre G."/>
            <person name="Bobe J."/>
            <person name="Postlethwait J.H."/>
            <person name="Berthelot C."/>
            <person name="Roest Crollius H."/>
            <person name="Guiguen Y."/>
        </authorList>
    </citation>
    <scope>NUCLEOTIDE SEQUENCE</scope>
    <source>
        <strain evidence="1">WJC10195</strain>
    </source>
</reference>
<organism evidence="1 2">
    <name type="scientific">Synaphobranchus kaupii</name>
    <name type="common">Kaup's arrowtooth eel</name>
    <dbReference type="NCBI Taxonomy" id="118154"/>
    <lineage>
        <taxon>Eukaryota</taxon>
        <taxon>Metazoa</taxon>
        <taxon>Chordata</taxon>
        <taxon>Craniata</taxon>
        <taxon>Vertebrata</taxon>
        <taxon>Euteleostomi</taxon>
        <taxon>Actinopterygii</taxon>
        <taxon>Neopterygii</taxon>
        <taxon>Teleostei</taxon>
        <taxon>Anguilliformes</taxon>
        <taxon>Synaphobranchidae</taxon>
        <taxon>Synaphobranchus</taxon>
    </lineage>
</organism>
<sequence>MMRHSFLQSSHNQELLTLRKCCCCDRRCCEEVRKSQMTHVHSIIEPAGRVTLQRGALVCLYSQVRARTAEGLCQDRPGHMPA</sequence>
<protein>
    <submittedName>
        <fullName evidence="1">Uncharacterized protein</fullName>
    </submittedName>
</protein>
<gene>
    <name evidence="1" type="ORF">SKAU_G00310990</name>
</gene>
<dbReference type="Proteomes" id="UP001152622">
    <property type="component" value="Chromosome 13"/>
</dbReference>
<evidence type="ECO:0000313" key="2">
    <source>
        <dbReference type="Proteomes" id="UP001152622"/>
    </source>
</evidence>
<name>A0A9Q1ERN0_SYNKA</name>
<evidence type="ECO:0000313" key="1">
    <source>
        <dbReference type="EMBL" id="KAJ8343770.1"/>
    </source>
</evidence>
<dbReference type="EMBL" id="JAINUF010000013">
    <property type="protein sequence ID" value="KAJ8343770.1"/>
    <property type="molecule type" value="Genomic_DNA"/>
</dbReference>